<evidence type="ECO:0000259" key="1">
    <source>
        <dbReference type="Pfam" id="PF10130"/>
    </source>
</evidence>
<proteinExistence type="predicted"/>
<accession>A0AAE3H5X2</accession>
<dbReference type="Pfam" id="PF10130">
    <property type="entry name" value="PIN_2"/>
    <property type="match status" value="1"/>
</dbReference>
<dbReference type="Gene3D" id="3.40.50.1010">
    <property type="entry name" value="5'-nuclease"/>
    <property type="match status" value="1"/>
</dbReference>
<dbReference type="RefSeq" id="WP_255038331.1">
    <property type="nucleotide sequence ID" value="NZ_RJUF01000175.1"/>
</dbReference>
<dbReference type="Proteomes" id="UP001204144">
    <property type="component" value="Unassembled WGS sequence"/>
</dbReference>
<sequence>MKDLVIDTNKLISALISPNGRTAEKIIDLSSQFRLNACHFLYVEIFAHKNKILKASRLTEPELLELMLGVFNKVTFVSEIHISKENWQKATLLCEEKDPKDIPHVALSLFLKCELWTGDEKLKQHLISKGFVDVFEF</sequence>
<dbReference type="CDD" id="cd09871">
    <property type="entry name" value="PIN_MtVapC28-VapC30-like"/>
    <property type="match status" value="1"/>
</dbReference>
<dbReference type="AlphaFoldDB" id="A0AAE3H5X2"/>
<dbReference type="SUPFAM" id="SSF88723">
    <property type="entry name" value="PIN domain-like"/>
    <property type="match status" value="1"/>
</dbReference>
<dbReference type="InterPro" id="IPR002716">
    <property type="entry name" value="PIN_dom"/>
</dbReference>
<reference evidence="2 3" key="1">
    <citation type="submission" date="2018-11" db="EMBL/GenBank/DDBJ databases">
        <title>Novel bacteria species description.</title>
        <authorList>
            <person name="Han J.-H."/>
        </authorList>
    </citation>
    <scope>NUCLEOTIDE SEQUENCE [LARGE SCALE GENOMIC DNA]</scope>
    <source>
        <strain evidence="2 3">KCTC23259</strain>
    </source>
</reference>
<dbReference type="EMBL" id="RJUF01000175">
    <property type="protein sequence ID" value="MCP9764639.1"/>
    <property type="molecule type" value="Genomic_DNA"/>
</dbReference>
<gene>
    <name evidence="2" type="ORF">EGI31_17005</name>
</gene>
<keyword evidence="3" id="KW-1185">Reference proteome</keyword>
<comment type="caution">
    <text evidence="2">The sequence shown here is derived from an EMBL/GenBank/DDBJ whole genome shotgun (WGS) entry which is preliminary data.</text>
</comment>
<dbReference type="InterPro" id="IPR029060">
    <property type="entry name" value="PIN-like_dom_sf"/>
</dbReference>
<organism evidence="2 3">
    <name type="scientific">Lacihabitans soyangensis</name>
    <dbReference type="NCBI Taxonomy" id="869394"/>
    <lineage>
        <taxon>Bacteria</taxon>
        <taxon>Pseudomonadati</taxon>
        <taxon>Bacteroidota</taxon>
        <taxon>Cytophagia</taxon>
        <taxon>Cytophagales</taxon>
        <taxon>Leadbetterellaceae</taxon>
        <taxon>Lacihabitans</taxon>
    </lineage>
</organism>
<feature type="domain" description="PIN" evidence="1">
    <location>
        <begin position="5"/>
        <end position="123"/>
    </location>
</feature>
<name>A0AAE3H5X2_9BACT</name>
<evidence type="ECO:0000313" key="2">
    <source>
        <dbReference type="EMBL" id="MCP9764639.1"/>
    </source>
</evidence>
<evidence type="ECO:0000313" key="3">
    <source>
        <dbReference type="Proteomes" id="UP001204144"/>
    </source>
</evidence>
<protein>
    <recommendedName>
        <fullName evidence="1">PIN domain-containing protein</fullName>
    </recommendedName>
</protein>